<evidence type="ECO:0000313" key="2">
    <source>
        <dbReference type="EMBL" id="MCI09879.1"/>
    </source>
</evidence>
<dbReference type="Proteomes" id="UP000265520">
    <property type="component" value="Unassembled WGS sequence"/>
</dbReference>
<sequence>TNLTKSIPIRGRHGVPAFGHDLPFASWDANPNPDPGDPHPDDLHPDNRDPDDPHPDNPDHVDSNGQLVMRYKYVRTKWLPEEKESLELIALEHHFVEKKIVQDHRESLLPNR</sequence>
<protein>
    <submittedName>
        <fullName evidence="2">Uncharacterized protein</fullName>
    </submittedName>
</protein>
<accession>A0A392PEH1</accession>
<organism evidence="2 3">
    <name type="scientific">Trifolium medium</name>
    <dbReference type="NCBI Taxonomy" id="97028"/>
    <lineage>
        <taxon>Eukaryota</taxon>
        <taxon>Viridiplantae</taxon>
        <taxon>Streptophyta</taxon>
        <taxon>Embryophyta</taxon>
        <taxon>Tracheophyta</taxon>
        <taxon>Spermatophyta</taxon>
        <taxon>Magnoliopsida</taxon>
        <taxon>eudicotyledons</taxon>
        <taxon>Gunneridae</taxon>
        <taxon>Pentapetalae</taxon>
        <taxon>rosids</taxon>
        <taxon>fabids</taxon>
        <taxon>Fabales</taxon>
        <taxon>Fabaceae</taxon>
        <taxon>Papilionoideae</taxon>
        <taxon>50 kb inversion clade</taxon>
        <taxon>NPAAA clade</taxon>
        <taxon>Hologalegina</taxon>
        <taxon>IRL clade</taxon>
        <taxon>Trifolieae</taxon>
        <taxon>Trifolium</taxon>
    </lineage>
</organism>
<keyword evidence="3" id="KW-1185">Reference proteome</keyword>
<evidence type="ECO:0000256" key="1">
    <source>
        <dbReference type="SAM" id="MobiDB-lite"/>
    </source>
</evidence>
<feature type="compositionally biased region" description="Basic and acidic residues" evidence="1">
    <location>
        <begin position="36"/>
        <end position="62"/>
    </location>
</feature>
<reference evidence="2 3" key="1">
    <citation type="journal article" date="2018" name="Front. Plant Sci.">
        <title>Red Clover (Trifolium pratense) and Zigzag Clover (T. medium) - A Picture of Genomic Similarities and Differences.</title>
        <authorList>
            <person name="Dluhosova J."/>
            <person name="Istvanek J."/>
            <person name="Nedelnik J."/>
            <person name="Repkova J."/>
        </authorList>
    </citation>
    <scope>NUCLEOTIDE SEQUENCE [LARGE SCALE GENOMIC DNA]</scope>
    <source>
        <strain evidence="3">cv. 10/8</strain>
        <tissue evidence="2">Leaf</tissue>
    </source>
</reference>
<name>A0A392PEH1_9FABA</name>
<dbReference type="EMBL" id="LXQA010074207">
    <property type="protein sequence ID" value="MCI09879.1"/>
    <property type="molecule type" value="Genomic_DNA"/>
</dbReference>
<dbReference type="AlphaFoldDB" id="A0A392PEH1"/>
<proteinExistence type="predicted"/>
<feature type="non-terminal residue" evidence="2">
    <location>
        <position position="1"/>
    </location>
</feature>
<evidence type="ECO:0000313" key="3">
    <source>
        <dbReference type="Proteomes" id="UP000265520"/>
    </source>
</evidence>
<feature type="region of interest" description="Disordered" evidence="1">
    <location>
        <begin position="1"/>
        <end position="66"/>
    </location>
</feature>
<comment type="caution">
    <text evidence="2">The sequence shown here is derived from an EMBL/GenBank/DDBJ whole genome shotgun (WGS) entry which is preliminary data.</text>
</comment>